<reference evidence="3 4" key="1">
    <citation type="submission" date="2020-02" db="EMBL/GenBank/DDBJ databases">
        <title>Whole-genome analyses of novel actinobacteria.</title>
        <authorList>
            <person name="Sahin N."/>
        </authorList>
    </citation>
    <scope>NUCLEOTIDE SEQUENCE [LARGE SCALE GENOMIC DNA]</scope>
    <source>
        <strain evidence="3 4">A7024</strain>
    </source>
</reference>
<dbReference type="Proteomes" id="UP000481583">
    <property type="component" value="Unassembled WGS sequence"/>
</dbReference>
<dbReference type="EMBL" id="JAAKZV010000081">
    <property type="protein sequence ID" value="NGN66040.1"/>
    <property type="molecule type" value="Genomic_DNA"/>
</dbReference>
<proteinExistence type="inferred from homology"/>
<feature type="domain" description="HTH iclR-type" evidence="2">
    <location>
        <begin position="41"/>
        <end position="82"/>
    </location>
</feature>
<organism evidence="3 4">
    <name type="scientific">Streptomyces coryli</name>
    <dbReference type="NCBI Taxonomy" id="1128680"/>
    <lineage>
        <taxon>Bacteria</taxon>
        <taxon>Bacillati</taxon>
        <taxon>Actinomycetota</taxon>
        <taxon>Actinomycetes</taxon>
        <taxon>Kitasatosporales</taxon>
        <taxon>Streptomycetaceae</taxon>
        <taxon>Streptomyces</taxon>
    </lineage>
</organism>
<sequence>MGHDDVPATPRAGWPYRRGEVRVKADQARDRGSLRRTNLGSVLRLLRGGPRSRAQIATETGLPKPTVTSLVGELVGLGLLREGPAQREGAVGRPGTLVQLDGRDICGIGVEISTSYVHVLALNLGGEPVFEHRTEVAVADQDAEDALDLTARAIRACGAALERDGVRPVGITLAVPGVIEAPAGVVDYAPGIGWRDVAVVEGLRSRLGPDTPPIAVENDAKLCALTEYLLVEDPDVHDMVCLTGERGIAAGIISAGRLLRGATNFAGEVGHMPLDPERRPCVCGRAGCWEAMVGLDAIMELAADPDDEVRDQKRPLEDRFRTLHLRAERGDERTSRALARVADDLGLGIALLTDVLNPRVVVLGGYFTHIGDLMLERVREVVRGRVIAPDAGGCQVVLSTLGFTAAARGGAFLALDSVYEDPADVA</sequence>
<gene>
    <name evidence="3" type="ORF">G5C51_19345</name>
</gene>
<protein>
    <submittedName>
        <fullName evidence="3">ROK family transcriptional regulator</fullName>
    </submittedName>
</protein>
<dbReference type="InterPro" id="IPR036390">
    <property type="entry name" value="WH_DNA-bd_sf"/>
</dbReference>
<dbReference type="SUPFAM" id="SSF53067">
    <property type="entry name" value="Actin-like ATPase domain"/>
    <property type="match status" value="1"/>
</dbReference>
<dbReference type="Gene3D" id="1.10.10.10">
    <property type="entry name" value="Winged helix-like DNA-binding domain superfamily/Winged helix DNA-binding domain"/>
    <property type="match status" value="1"/>
</dbReference>
<dbReference type="InterPro" id="IPR005471">
    <property type="entry name" value="Tscrpt_reg_IclR_N"/>
</dbReference>
<comment type="caution">
    <text evidence="3">The sequence shown here is derived from an EMBL/GenBank/DDBJ whole genome shotgun (WGS) entry which is preliminary data.</text>
</comment>
<dbReference type="Gene3D" id="3.30.420.40">
    <property type="match status" value="2"/>
</dbReference>
<dbReference type="PANTHER" id="PTHR18964">
    <property type="entry name" value="ROK (REPRESSOR, ORF, KINASE) FAMILY"/>
    <property type="match status" value="1"/>
</dbReference>
<name>A0A6G4U2R6_9ACTN</name>
<dbReference type="PANTHER" id="PTHR18964:SF149">
    <property type="entry name" value="BIFUNCTIONAL UDP-N-ACETYLGLUCOSAMINE 2-EPIMERASE_N-ACETYLMANNOSAMINE KINASE"/>
    <property type="match status" value="1"/>
</dbReference>
<dbReference type="InterPro" id="IPR036388">
    <property type="entry name" value="WH-like_DNA-bd_sf"/>
</dbReference>
<dbReference type="InterPro" id="IPR000600">
    <property type="entry name" value="ROK"/>
</dbReference>
<accession>A0A6G4U2R6</accession>
<dbReference type="Pfam" id="PF00480">
    <property type="entry name" value="ROK"/>
    <property type="match status" value="1"/>
</dbReference>
<dbReference type="InterPro" id="IPR043129">
    <property type="entry name" value="ATPase_NBD"/>
</dbReference>
<dbReference type="Pfam" id="PF09339">
    <property type="entry name" value="HTH_IclR"/>
    <property type="match status" value="1"/>
</dbReference>
<comment type="similarity">
    <text evidence="1">Belongs to the ROK (NagC/XylR) family.</text>
</comment>
<evidence type="ECO:0000256" key="1">
    <source>
        <dbReference type="ARBA" id="ARBA00006479"/>
    </source>
</evidence>
<keyword evidence="4" id="KW-1185">Reference proteome</keyword>
<evidence type="ECO:0000313" key="3">
    <source>
        <dbReference type="EMBL" id="NGN66040.1"/>
    </source>
</evidence>
<dbReference type="GO" id="GO:0003677">
    <property type="term" value="F:DNA binding"/>
    <property type="evidence" value="ECO:0007669"/>
    <property type="project" value="InterPro"/>
</dbReference>
<dbReference type="AlphaFoldDB" id="A0A6G4U2R6"/>
<evidence type="ECO:0000313" key="4">
    <source>
        <dbReference type="Proteomes" id="UP000481583"/>
    </source>
</evidence>
<dbReference type="SUPFAM" id="SSF46785">
    <property type="entry name" value="Winged helix' DNA-binding domain"/>
    <property type="match status" value="1"/>
</dbReference>
<dbReference type="GO" id="GO:0006355">
    <property type="term" value="P:regulation of DNA-templated transcription"/>
    <property type="evidence" value="ECO:0007669"/>
    <property type="project" value="InterPro"/>
</dbReference>
<evidence type="ECO:0000259" key="2">
    <source>
        <dbReference type="Pfam" id="PF09339"/>
    </source>
</evidence>